<proteinExistence type="inferred from homology"/>
<evidence type="ECO:0000313" key="6">
    <source>
        <dbReference type="Proteomes" id="UP000663832"/>
    </source>
</evidence>
<dbReference type="EMBL" id="CAJNOM010004933">
    <property type="protein sequence ID" value="CAF1660004.1"/>
    <property type="molecule type" value="Genomic_DNA"/>
</dbReference>
<keyword evidence="6" id="KW-1185">Reference proteome</keyword>
<dbReference type="Pfam" id="PF04548">
    <property type="entry name" value="AIG1"/>
    <property type="match status" value="1"/>
</dbReference>
<dbReference type="Proteomes" id="UP000663877">
    <property type="component" value="Unassembled WGS sequence"/>
</dbReference>
<dbReference type="InterPro" id="IPR006703">
    <property type="entry name" value="G_AIG1"/>
</dbReference>
<keyword evidence="2" id="KW-0547">Nucleotide-binding</keyword>
<dbReference type="Gene3D" id="3.40.50.300">
    <property type="entry name" value="P-loop containing nucleotide triphosphate hydrolases"/>
    <property type="match status" value="1"/>
</dbReference>
<evidence type="ECO:0000256" key="1">
    <source>
        <dbReference type="ARBA" id="ARBA00008535"/>
    </source>
</evidence>
<protein>
    <recommendedName>
        <fullName evidence="3">AIG1-type G domain-containing protein</fullName>
    </recommendedName>
</protein>
<evidence type="ECO:0000313" key="4">
    <source>
        <dbReference type="EMBL" id="CAF1547927.1"/>
    </source>
</evidence>
<dbReference type="OrthoDB" id="9977625at2759"/>
<dbReference type="AlphaFoldDB" id="A0A816FC24"/>
<organism evidence="5 6">
    <name type="scientific">Adineta steineri</name>
    <dbReference type="NCBI Taxonomy" id="433720"/>
    <lineage>
        <taxon>Eukaryota</taxon>
        <taxon>Metazoa</taxon>
        <taxon>Spiralia</taxon>
        <taxon>Gnathifera</taxon>
        <taxon>Rotifera</taxon>
        <taxon>Eurotatoria</taxon>
        <taxon>Bdelloidea</taxon>
        <taxon>Adinetida</taxon>
        <taxon>Adinetidae</taxon>
        <taxon>Adineta</taxon>
    </lineage>
</organism>
<reference evidence="5" key="1">
    <citation type="submission" date="2021-02" db="EMBL/GenBank/DDBJ databases">
        <authorList>
            <person name="Nowell W R."/>
        </authorList>
    </citation>
    <scope>NUCLEOTIDE SEQUENCE</scope>
</reference>
<evidence type="ECO:0000313" key="5">
    <source>
        <dbReference type="EMBL" id="CAF1660004.1"/>
    </source>
</evidence>
<sequence>MFSSIDNTAWMDEEDEQLNFDGMLTEVTKWSMNQNKFQFRQTVTHNLLLMGKTRTGKTTVAEVLADPCYVPLDAKLHSDTKEVTIHPVVVTMVHEDRIYCFNVVDTPGLYDKVKNRVTPLSNERIKVVIDECIKKDVTNMHLFAFVISLKGNVDTEDISSMKFIMKNYPKLHPHICLLVTHCEGNSAEQRTAKVKEFFESQTVVALGLKEFFGQNIYYMGSLRPELRTNPDKQCVRQQMRNILEMREKFLEYIISIDVKNSFNIHRLDVADPACKIL</sequence>
<dbReference type="Proteomes" id="UP000663832">
    <property type="component" value="Unassembled WGS sequence"/>
</dbReference>
<dbReference type="EMBL" id="CAJNOI010004541">
    <property type="protein sequence ID" value="CAF1547927.1"/>
    <property type="molecule type" value="Genomic_DNA"/>
</dbReference>
<comment type="caution">
    <text evidence="5">The sequence shown here is derived from an EMBL/GenBank/DDBJ whole genome shotgun (WGS) entry which is preliminary data.</text>
</comment>
<evidence type="ECO:0000256" key="2">
    <source>
        <dbReference type="ARBA" id="ARBA00022741"/>
    </source>
</evidence>
<accession>A0A816FC24</accession>
<dbReference type="CDD" id="cd00882">
    <property type="entry name" value="Ras_like_GTPase"/>
    <property type="match status" value="1"/>
</dbReference>
<dbReference type="GO" id="GO:0005525">
    <property type="term" value="F:GTP binding"/>
    <property type="evidence" value="ECO:0007669"/>
    <property type="project" value="InterPro"/>
</dbReference>
<evidence type="ECO:0000259" key="3">
    <source>
        <dbReference type="Pfam" id="PF04548"/>
    </source>
</evidence>
<dbReference type="InterPro" id="IPR027417">
    <property type="entry name" value="P-loop_NTPase"/>
</dbReference>
<dbReference type="SUPFAM" id="SSF52540">
    <property type="entry name" value="P-loop containing nucleoside triphosphate hydrolases"/>
    <property type="match status" value="1"/>
</dbReference>
<feature type="domain" description="AIG1-type G" evidence="3">
    <location>
        <begin position="46"/>
        <end position="201"/>
    </location>
</feature>
<name>A0A816FC24_9BILA</name>
<gene>
    <name evidence="4" type="ORF">BJG266_LOCUS46021</name>
    <name evidence="5" type="ORF">QVE165_LOCUS63048</name>
</gene>
<comment type="similarity">
    <text evidence="1">Belongs to the TRAFAC class TrmE-Era-EngA-EngB-Septin-like GTPase superfamily. AIG1/Toc34/Toc159-like paraseptin GTPase family. IAN subfamily.</text>
</comment>